<dbReference type="PANTHER" id="PTHR22847">
    <property type="entry name" value="WD40 REPEAT PROTEIN"/>
    <property type="match status" value="1"/>
</dbReference>
<protein>
    <recommendedName>
        <fullName evidence="5">Mitochondrial division protein 1</fullName>
    </recommendedName>
</protein>
<dbReference type="InterPro" id="IPR001680">
    <property type="entry name" value="WD40_rpt"/>
</dbReference>
<keyword evidence="1" id="KW-0853">WD repeat</keyword>
<reference evidence="7 8" key="1">
    <citation type="journal article" date="2016" name="Genome Biol. Evol.">
        <title>Divergent and convergent evolution of fungal pathogenicity.</title>
        <authorList>
            <person name="Shang Y."/>
            <person name="Xiao G."/>
            <person name="Zheng P."/>
            <person name="Cen K."/>
            <person name="Zhan S."/>
            <person name="Wang C."/>
        </authorList>
    </citation>
    <scope>NUCLEOTIDE SEQUENCE [LARGE SCALE GENOMIC DNA]</scope>
    <source>
        <strain evidence="7 8">RCEF 4871</strain>
    </source>
</reference>
<sequence length="369" mass="39860">MDAKNLYTSRPLGKSPPTIQLAVTHASPLHIIIITQDYCTRPTHSLIPSSDMAEDRIFQLSLTRRYQRASARTEITCVGMSPTSSTLASAFSISATPNTGQSWVELFELSSQKAYIKAAGSHAALGPTGAGKSRVATIRDWALQVGQGVQYHHGSTVLVRDFSTGNTVVELKEAVTQPVVWSRDGIAIAAGEGNGRMGVWDARTGARVGRVVSHIDKITHAAFMPDHQLVTLSRDGTVRISDPKTAKTVSKLEIEGSGSTNPRLLAVCCSGRTIVSLWGTTVHIWLPQANHLTSYNLNTTRATEGWPLCISPDTRWMLSRTEYGFDVTDVASGTIAWENRENGGFDSMVTAASISKDSKTSVAQKPHTL</sequence>
<dbReference type="AlphaFoldDB" id="A0A162HZL9"/>
<evidence type="ECO:0000256" key="2">
    <source>
        <dbReference type="ARBA" id="ARBA00022737"/>
    </source>
</evidence>
<comment type="function">
    <text evidence="6">Involved in mitochondrial fission. Acts as an adapter protein required to form mitochondrial fission complexes. Formation of these complexes is required to promote constriction and fission of the mitochondrial compartment at a late step in mitochondrial division.</text>
</comment>
<keyword evidence="8" id="KW-1185">Reference proteome</keyword>
<dbReference type="OrthoDB" id="2013972at2759"/>
<evidence type="ECO:0000256" key="6">
    <source>
        <dbReference type="ARBA" id="ARBA00043913"/>
    </source>
</evidence>
<evidence type="ECO:0000256" key="5">
    <source>
        <dbReference type="ARBA" id="ARBA00039789"/>
    </source>
</evidence>
<comment type="similarity">
    <text evidence="4">Belongs to the WD repeat MDV1/CAF4 family.</text>
</comment>
<evidence type="ECO:0000256" key="1">
    <source>
        <dbReference type="ARBA" id="ARBA00022574"/>
    </source>
</evidence>
<dbReference type="GO" id="GO:1990234">
    <property type="term" value="C:transferase complex"/>
    <property type="evidence" value="ECO:0007669"/>
    <property type="project" value="UniProtKB-ARBA"/>
</dbReference>
<gene>
    <name evidence="7" type="ORF">NOR_00765</name>
</gene>
<keyword evidence="2" id="KW-0677">Repeat</keyword>
<dbReference type="Proteomes" id="UP000243498">
    <property type="component" value="Unassembled WGS sequence"/>
</dbReference>
<dbReference type="InterPro" id="IPR015943">
    <property type="entry name" value="WD40/YVTN_repeat-like_dom_sf"/>
</dbReference>
<organism evidence="7 8">
    <name type="scientific">Metarhizium rileyi (strain RCEF 4871)</name>
    <name type="common">Nomuraea rileyi</name>
    <dbReference type="NCBI Taxonomy" id="1649241"/>
    <lineage>
        <taxon>Eukaryota</taxon>
        <taxon>Fungi</taxon>
        <taxon>Dikarya</taxon>
        <taxon>Ascomycota</taxon>
        <taxon>Pezizomycotina</taxon>
        <taxon>Sordariomycetes</taxon>
        <taxon>Hypocreomycetidae</taxon>
        <taxon>Hypocreales</taxon>
        <taxon>Clavicipitaceae</taxon>
        <taxon>Metarhizium</taxon>
    </lineage>
</organism>
<evidence type="ECO:0000256" key="3">
    <source>
        <dbReference type="ARBA" id="ARBA00023054"/>
    </source>
</evidence>
<dbReference type="Gene3D" id="2.130.10.10">
    <property type="entry name" value="YVTN repeat-like/Quinoprotein amine dehydrogenase"/>
    <property type="match status" value="1"/>
</dbReference>
<name>A0A162HZL9_METRR</name>
<accession>A0A162HZL9</accession>
<evidence type="ECO:0000256" key="4">
    <source>
        <dbReference type="ARBA" id="ARBA00038415"/>
    </source>
</evidence>
<dbReference type="EMBL" id="AZHC01000002">
    <property type="protein sequence ID" value="OAA50315.1"/>
    <property type="molecule type" value="Genomic_DNA"/>
</dbReference>
<dbReference type="STRING" id="1081105.A0A162HZL9"/>
<dbReference type="PANTHER" id="PTHR22847:SF637">
    <property type="entry name" value="WD REPEAT DOMAIN 5B"/>
    <property type="match status" value="1"/>
</dbReference>
<proteinExistence type="inferred from homology"/>
<dbReference type="SMART" id="SM00320">
    <property type="entry name" value="WD40"/>
    <property type="match status" value="1"/>
</dbReference>
<comment type="caution">
    <text evidence="7">The sequence shown here is derived from an EMBL/GenBank/DDBJ whole genome shotgun (WGS) entry which is preliminary data.</text>
</comment>
<evidence type="ECO:0000313" key="7">
    <source>
        <dbReference type="EMBL" id="OAA50315.1"/>
    </source>
</evidence>
<evidence type="ECO:0000313" key="8">
    <source>
        <dbReference type="Proteomes" id="UP000243498"/>
    </source>
</evidence>
<dbReference type="SUPFAM" id="SSF101908">
    <property type="entry name" value="Putative isomerase YbhE"/>
    <property type="match status" value="1"/>
</dbReference>
<dbReference type="Pfam" id="PF00400">
    <property type="entry name" value="WD40"/>
    <property type="match status" value="1"/>
</dbReference>
<keyword evidence="3" id="KW-0175">Coiled coil</keyword>